<dbReference type="Pfam" id="PF04199">
    <property type="entry name" value="Cyclase"/>
    <property type="match status" value="1"/>
</dbReference>
<evidence type="ECO:0000313" key="3">
    <source>
        <dbReference type="Proteomes" id="UP000076738"/>
    </source>
</evidence>
<gene>
    <name evidence="2" type="ORF">CALVIDRAFT_220892</name>
</gene>
<dbReference type="InterPro" id="IPR037175">
    <property type="entry name" value="KFase_sf"/>
</dbReference>
<sequence>MPLPTTLPDYDSIPPVPGMPDGTAWTVWGASDQLGALNLLTPANTLQAIQEVRTGKRVQLDWSMDKPRWPSFGRIQFGHKVLFKPQSAQDEVHFNTQSSTQWDGFKHIAHADETQRVFYQGLPMDDVIEEKDTLKNGIHHWVEAGGIAGRGVLLDWYRWHTLTRPGVAHPSPVTSYGIPVSELDAVAAFQGTSLRTGDILIVRSGFTKWYNGTTDEERRRGVAENGFHFIGVAPGRETKEWIWNHHFAAVAGDTVAFEQFPITDRAHCLHNWLIPLAGITIGELFNLEELAALCEQEGRWSFFFTSAPLNVPGGVASSPNAIVIL</sequence>
<organism evidence="2 3">
    <name type="scientific">Calocera viscosa (strain TUFC12733)</name>
    <dbReference type="NCBI Taxonomy" id="1330018"/>
    <lineage>
        <taxon>Eukaryota</taxon>
        <taxon>Fungi</taxon>
        <taxon>Dikarya</taxon>
        <taxon>Basidiomycota</taxon>
        <taxon>Agaricomycotina</taxon>
        <taxon>Dacrymycetes</taxon>
        <taxon>Dacrymycetales</taxon>
        <taxon>Dacrymycetaceae</taxon>
        <taxon>Calocera</taxon>
    </lineage>
</organism>
<dbReference type="PANTHER" id="PTHR34861">
    <property type="match status" value="1"/>
</dbReference>
<reference evidence="2 3" key="1">
    <citation type="journal article" date="2016" name="Mol. Biol. Evol.">
        <title>Comparative Genomics of Early-Diverging Mushroom-Forming Fungi Provides Insights into the Origins of Lignocellulose Decay Capabilities.</title>
        <authorList>
            <person name="Nagy L.G."/>
            <person name="Riley R."/>
            <person name="Tritt A."/>
            <person name="Adam C."/>
            <person name="Daum C."/>
            <person name="Floudas D."/>
            <person name="Sun H."/>
            <person name="Yadav J.S."/>
            <person name="Pangilinan J."/>
            <person name="Larsson K.H."/>
            <person name="Matsuura K."/>
            <person name="Barry K."/>
            <person name="Labutti K."/>
            <person name="Kuo R."/>
            <person name="Ohm R.A."/>
            <person name="Bhattacharya S.S."/>
            <person name="Shirouzu T."/>
            <person name="Yoshinaga Y."/>
            <person name="Martin F.M."/>
            <person name="Grigoriev I.V."/>
            <person name="Hibbett D.S."/>
        </authorList>
    </citation>
    <scope>NUCLEOTIDE SEQUENCE [LARGE SCALE GENOMIC DNA]</scope>
    <source>
        <strain evidence="2 3">TUFC12733</strain>
    </source>
</reference>
<protein>
    <recommendedName>
        <fullName evidence="4">Cyclase</fullName>
    </recommendedName>
</protein>
<dbReference type="PANTHER" id="PTHR34861:SF10">
    <property type="entry name" value="CYCLASE"/>
    <property type="match status" value="1"/>
</dbReference>
<accession>A0A167RKQ3</accession>
<dbReference type="Proteomes" id="UP000076738">
    <property type="component" value="Unassembled WGS sequence"/>
</dbReference>
<dbReference type="InterPro" id="IPR007325">
    <property type="entry name" value="KFase/CYL"/>
</dbReference>
<dbReference type="OrthoDB" id="5396at2759"/>
<dbReference type="EMBL" id="KV417268">
    <property type="protein sequence ID" value="KZP01016.1"/>
    <property type="molecule type" value="Genomic_DNA"/>
</dbReference>
<evidence type="ECO:0000313" key="2">
    <source>
        <dbReference type="EMBL" id="KZP01016.1"/>
    </source>
</evidence>
<dbReference type="Gene3D" id="3.50.30.50">
    <property type="entry name" value="Putative cyclase"/>
    <property type="match status" value="1"/>
</dbReference>
<evidence type="ECO:0000256" key="1">
    <source>
        <dbReference type="ARBA" id="ARBA00007865"/>
    </source>
</evidence>
<keyword evidence="3" id="KW-1185">Reference proteome</keyword>
<name>A0A167RKQ3_CALVF</name>
<dbReference type="AlphaFoldDB" id="A0A167RKQ3"/>
<dbReference type="GO" id="GO:0019441">
    <property type="term" value="P:L-tryptophan catabolic process to kynurenine"/>
    <property type="evidence" value="ECO:0007669"/>
    <property type="project" value="InterPro"/>
</dbReference>
<evidence type="ECO:0008006" key="4">
    <source>
        <dbReference type="Google" id="ProtNLM"/>
    </source>
</evidence>
<proteinExistence type="inferred from homology"/>
<dbReference type="GO" id="GO:0004061">
    <property type="term" value="F:arylformamidase activity"/>
    <property type="evidence" value="ECO:0007669"/>
    <property type="project" value="InterPro"/>
</dbReference>
<comment type="similarity">
    <text evidence="1">Belongs to the Cyclase 1 superfamily.</text>
</comment>
<dbReference type="SUPFAM" id="SSF102198">
    <property type="entry name" value="Putative cyclase"/>
    <property type="match status" value="1"/>
</dbReference>